<proteinExistence type="inferred from homology"/>
<protein>
    <recommendedName>
        <fullName evidence="4">Type-4 uracil-DNA glycosylase</fullName>
        <ecNumber evidence="3">3.2.2.27</ecNumber>
    </recommendedName>
</protein>
<gene>
    <name evidence="13" type="ORF">US62_C0016G0003</name>
</gene>
<dbReference type="AlphaFoldDB" id="A0A0G0K8D5"/>
<dbReference type="SMART" id="SM00986">
    <property type="entry name" value="UDG"/>
    <property type="match status" value="1"/>
</dbReference>
<dbReference type="InterPro" id="IPR051536">
    <property type="entry name" value="UDG_Type-4/5"/>
</dbReference>
<dbReference type="NCBIfam" id="TIGR00758">
    <property type="entry name" value="UDG_fam4"/>
    <property type="match status" value="1"/>
</dbReference>
<comment type="similarity">
    <text evidence="2">Belongs to the uracil-DNA glycosylase (UDG) superfamily. Type 4 (UDGa) family.</text>
</comment>
<name>A0A0G0K8D5_9BACT</name>
<keyword evidence="9" id="KW-0408">Iron</keyword>
<dbReference type="PANTHER" id="PTHR33693">
    <property type="entry name" value="TYPE-5 URACIL-DNA GLYCOSYLASE"/>
    <property type="match status" value="1"/>
</dbReference>
<dbReference type="SMART" id="SM00987">
    <property type="entry name" value="UreE_C"/>
    <property type="match status" value="1"/>
</dbReference>
<evidence type="ECO:0000256" key="3">
    <source>
        <dbReference type="ARBA" id="ARBA00012030"/>
    </source>
</evidence>
<evidence type="ECO:0000259" key="12">
    <source>
        <dbReference type="SMART" id="SM00986"/>
    </source>
</evidence>
<feature type="domain" description="Uracil-DNA glycosylase-like" evidence="12">
    <location>
        <begin position="34"/>
        <end position="183"/>
    </location>
</feature>
<dbReference type="GO" id="GO:0004844">
    <property type="term" value="F:uracil DNA N-glycosylase activity"/>
    <property type="evidence" value="ECO:0007669"/>
    <property type="project" value="UniProtKB-EC"/>
</dbReference>
<dbReference type="Pfam" id="PF03167">
    <property type="entry name" value="UDG"/>
    <property type="match status" value="1"/>
</dbReference>
<evidence type="ECO:0000256" key="8">
    <source>
        <dbReference type="ARBA" id="ARBA00022801"/>
    </source>
</evidence>
<dbReference type="EMBL" id="LBTR01000016">
    <property type="protein sequence ID" value="KKQ45394.1"/>
    <property type="molecule type" value="Genomic_DNA"/>
</dbReference>
<keyword evidence="8" id="KW-0378">Hydrolase</keyword>
<keyword evidence="7" id="KW-0227">DNA damage</keyword>
<dbReference type="EC" id="3.2.2.27" evidence="3"/>
<accession>A0A0G0K8D5</accession>
<evidence type="ECO:0000313" key="14">
    <source>
        <dbReference type="Proteomes" id="UP000034603"/>
    </source>
</evidence>
<dbReference type="GO" id="GO:0051539">
    <property type="term" value="F:4 iron, 4 sulfur cluster binding"/>
    <property type="evidence" value="ECO:0007669"/>
    <property type="project" value="UniProtKB-KW"/>
</dbReference>
<dbReference type="GO" id="GO:0006281">
    <property type="term" value="P:DNA repair"/>
    <property type="evidence" value="ECO:0007669"/>
    <property type="project" value="UniProtKB-KW"/>
</dbReference>
<evidence type="ECO:0000256" key="7">
    <source>
        <dbReference type="ARBA" id="ARBA00022763"/>
    </source>
</evidence>
<evidence type="ECO:0000256" key="10">
    <source>
        <dbReference type="ARBA" id="ARBA00023014"/>
    </source>
</evidence>
<reference evidence="13 14" key="1">
    <citation type="journal article" date="2015" name="Nature">
        <title>rRNA introns, odd ribosomes, and small enigmatic genomes across a large radiation of phyla.</title>
        <authorList>
            <person name="Brown C.T."/>
            <person name="Hug L.A."/>
            <person name="Thomas B.C."/>
            <person name="Sharon I."/>
            <person name="Castelle C.J."/>
            <person name="Singh A."/>
            <person name="Wilkins M.J."/>
            <person name="Williams K.H."/>
            <person name="Banfield J.F."/>
        </authorList>
    </citation>
    <scope>NUCLEOTIDE SEQUENCE [LARGE SCALE GENOMIC DNA]</scope>
</reference>
<keyword evidence="11" id="KW-0234">DNA repair</keyword>
<dbReference type="InterPro" id="IPR005273">
    <property type="entry name" value="Ura-DNA_glyco_family4"/>
</dbReference>
<evidence type="ECO:0000256" key="4">
    <source>
        <dbReference type="ARBA" id="ARBA00019403"/>
    </source>
</evidence>
<dbReference type="PATRIC" id="fig|1618546.3.peg.480"/>
<evidence type="ECO:0000256" key="5">
    <source>
        <dbReference type="ARBA" id="ARBA00022485"/>
    </source>
</evidence>
<evidence type="ECO:0000256" key="6">
    <source>
        <dbReference type="ARBA" id="ARBA00022723"/>
    </source>
</evidence>
<dbReference type="GO" id="GO:0046872">
    <property type="term" value="F:metal ion binding"/>
    <property type="evidence" value="ECO:0007669"/>
    <property type="project" value="UniProtKB-KW"/>
</dbReference>
<comment type="catalytic activity">
    <reaction evidence="1">
        <text>Hydrolyzes single-stranded DNA or mismatched double-stranded DNA and polynucleotides, releasing free uracil.</text>
        <dbReference type="EC" id="3.2.2.27"/>
    </reaction>
</comment>
<dbReference type="PANTHER" id="PTHR33693:SF1">
    <property type="entry name" value="TYPE-4 URACIL-DNA GLYCOSYLASE"/>
    <property type="match status" value="1"/>
</dbReference>
<dbReference type="Gene3D" id="3.40.470.10">
    <property type="entry name" value="Uracil-DNA glycosylase-like domain"/>
    <property type="match status" value="1"/>
</dbReference>
<evidence type="ECO:0000256" key="2">
    <source>
        <dbReference type="ARBA" id="ARBA00006521"/>
    </source>
</evidence>
<dbReference type="InterPro" id="IPR036895">
    <property type="entry name" value="Uracil-DNA_glycosylase-like_sf"/>
</dbReference>
<dbReference type="CDD" id="cd10030">
    <property type="entry name" value="UDG-F4_TTUDGA_SPO1dp_like"/>
    <property type="match status" value="1"/>
</dbReference>
<dbReference type="Proteomes" id="UP000034603">
    <property type="component" value="Unassembled WGS sequence"/>
</dbReference>
<keyword evidence="6" id="KW-0479">Metal-binding</keyword>
<evidence type="ECO:0000256" key="1">
    <source>
        <dbReference type="ARBA" id="ARBA00001400"/>
    </source>
</evidence>
<keyword evidence="10" id="KW-0411">Iron-sulfur</keyword>
<organism evidence="13 14">
    <name type="scientific">Candidatus Woesebacteria bacterium GW2011_GWA1_37_8</name>
    <dbReference type="NCBI Taxonomy" id="1618546"/>
    <lineage>
        <taxon>Bacteria</taxon>
        <taxon>Candidatus Woeseibacteriota</taxon>
    </lineage>
</organism>
<dbReference type="InterPro" id="IPR005122">
    <property type="entry name" value="Uracil-DNA_glycosylase-like"/>
</dbReference>
<keyword evidence="5" id="KW-0004">4Fe-4S</keyword>
<dbReference type="SUPFAM" id="SSF52141">
    <property type="entry name" value="Uracil-DNA glycosylase-like"/>
    <property type="match status" value="1"/>
</dbReference>
<evidence type="ECO:0000256" key="11">
    <source>
        <dbReference type="ARBA" id="ARBA00023204"/>
    </source>
</evidence>
<evidence type="ECO:0000313" key="13">
    <source>
        <dbReference type="EMBL" id="KKQ45394.1"/>
    </source>
</evidence>
<sequence>MTSTDKISELEKLKKKMLADEDLPLKKGATNLVFSDGSPDAEIMFIGEGPGYWEDQKSLPFVGNAGMLLNQLLASIKLKREDVFITNVVHHRPPENRDPEQSELDAYKPYLDEMIKIVDPRVIITLGRFSMGKFMPGVMISSVHGKPRKVNFGGAEILVIPMYHPAAALRNGNVKAQMLTDFKNIPDIIKQSEEVKEEKVEENDEKDIQQMNLL</sequence>
<evidence type="ECO:0000256" key="9">
    <source>
        <dbReference type="ARBA" id="ARBA00023004"/>
    </source>
</evidence>
<comment type="caution">
    <text evidence="13">The sequence shown here is derived from an EMBL/GenBank/DDBJ whole genome shotgun (WGS) entry which is preliminary data.</text>
</comment>